<dbReference type="EMBL" id="KQ964486">
    <property type="protein sequence ID" value="KXN71021.1"/>
    <property type="molecule type" value="Genomic_DNA"/>
</dbReference>
<keyword evidence="2" id="KW-1185">Reference proteome</keyword>
<reference evidence="1 2" key="1">
    <citation type="journal article" date="2015" name="Genome Biol. Evol.">
        <title>Phylogenomic analyses indicate that early fungi evolved digesting cell walls of algal ancestors of land plants.</title>
        <authorList>
            <person name="Chang Y."/>
            <person name="Wang S."/>
            <person name="Sekimoto S."/>
            <person name="Aerts A.L."/>
            <person name="Choi C."/>
            <person name="Clum A."/>
            <person name="LaButti K.M."/>
            <person name="Lindquist E.A."/>
            <person name="Yee Ngan C."/>
            <person name="Ohm R.A."/>
            <person name="Salamov A.A."/>
            <person name="Grigoriev I.V."/>
            <person name="Spatafora J.W."/>
            <person name="Berbee M.L."/>
        </authorList>
    </citation>
    <scope>NUCLEOTIDE SEQUENCE [LARGE SCALE GENOMIC DNA]</scope>
    <source>
        <strain evidence="1 2">NRRL 28638</strain>
    </source>
</reference>
<name>A0A137P7W8_CONC2</name>
<gene>
    <name evidence="1" type="ORF">CONCODRAFT_70155</name>
</gene>
<sequence length="137" mass="15615">MKLYLLAELFAIAQSYHIHHSYPKQSANKINRQKPIINNNDSTFHTILSKLGLVKDERSVELDLLQNTGNLNIKPLNNDHQFIFKIFSDDNTRDLSNQSTRINILAPTPTTSSPMSQAATRILAQELAYTQLESSRY</sequence>
<evidence type="ECO:0000313" key="1">
    <source>
        <dbReference type="EMBL" id="KXN71021.1"/>
    </source>
</evidence>
<proteinExistence type="predicted"/>
<accession>A0A137P7W8</accession>
<dbReference type="Proteomes" id="UP000070444">
    <property type="component" value="Unassembled WGS sequence"/>
</dbReference>
<dbReference type="AlphaFoldDB" id="A0A137P7W8"/>
<protein>
    <submittedName>
        <fullName evidence="1">Uncharacterized protein</fullName>
    </submittedName>
</protein>
<organism evidence="1 2">
    <name type="scientific">Conidiobolus coronatus (strain ATCC 28846 / CBS 209.66 / NRRL 28638)</name>
    <name type="common">Delacroixia coronata</name>
    <dbReference type="NCBI Taxonomy" id="796925"/>
    <lineage>
        <taxon>Eukaryota</taxon>
        <taxon>Fungi</taxon>
        <taxon>Fungi incertae sedis</taxon>
        <taxon>Zoopagomycota</taxon>
        <taxon>Entomophthoromycotina</taxon>
        <taxon>Entomophthoromycetes</taxon>
        <taxon>Entomophthorales</taxon>
        <taxon>Ancylistaceae</taxon>
        <taxon>Conidiobolus</taxon>
    </lineage>
</organism>
<evidence type="ECO:0000313" key="2">
    <source>
        <dbReference type="Proteomes" id="UP000070444"/>
    </source>
</evidence>